<gene>
    <name evidence="2" type="ORF">SAMN04244570_0545</name>
</gene>
<dbReference type="AlphaFoldDB" id="A0A1T4XDN1"/>
<protein>
    <submittedName>
        <fullName evidence="2">Uncharacterized protein</fullName>
    </submittedName>
</protein>
<accession>A0A1T4XDN1</accession>
<dbReference type="EMBL" id="FUYJ01000001">
    <property type="protein sequence ID" value="SKA87670.1"/>
    <property type="molecule type" value="Genomic_DNA"/>
</dbReference>
<reference evidence="3" key="1">
    <citation type="submission" date="2017-02" db="EMBL/GenBank/DDBJ databases">
        <authorList>
            <person name="Varghese N."/>
            <person name="Submissions S."/>
        </authorList>
    </citation>
    <scope>NUCLEOTIDE SEQUENCE [LARGE SCALE GENOMIC DNA]</scope>
    <source>
        <strain evidence="3">DSM 23966</strain>
    </source>
</reference>
<dbReference type="RefSeq" id="WP_078816481.1">
    <property type="nucleotide sequence ID" value="NZ_FUYJ01000001.1"/>
</dbReference>
<proteinExistence type="predicted"/>
<feature type="coiled-coil region" evidence="1">
    <location>
        <begin position="7"/>
        <end position="34"/>
    </location>
</feature>
<keyword evidence="3" id="KW-1185">Reference proteome</keyword>
<dbReference type="Proteomes" id="UP000190042">
    <property type="component" value="Unassembled WGS sequence"/>
</dbReference>
<evidence type="ECO:0000313" key="3">
    <source>
        <dbReference type="Proteomes" id="UP000190042"/>
    </source>
</evidence>
<sequence>MDPKKVINHNIDEMMKLENEYQQLKKENHFKKKKIQNSMSVKAARFNDNRDKRASHFDFIRNK</sequence>
<keyword evidence="1" id="KW-0175">Coiled coil</keyword>
<organism evidence="2 3">
    <name type="scientific">Sporosarcina newyorkensis</name>
    <dbReference type="NCBI Taxonomy" id="759851"/>
    <lineage>
        <taxon>Bacteria</taxon>
        <taxon>Bacillati</taxon>
        <taxon>Bacillota</taxon>
        <taxon>Bacilli</taxon>
        <taxon>Bacillales</taxon>
        <taxon>Caryophanaceae</taxon>
        <taxon>Sporosarcina</taxon>
    </lineage>
</organism>
<evidence type="ECO:0000256" key="1">
    <source>
        <dbReference type="SAM" id="Coils"/>
    </source>
</evidence>
<evidence type="ECO:0000313" key="2">
    <source>
        <dbReference type="EMBL" id="SKA87670.1"/>
    </source>
</evidence>
<name>A0A1T4XDN1_9BACL</name>